<gene>
    <name evidence="2" type="primary">LOC112494420</name>
</gene>
<dbReference type="KEGG" id="ccin:112494420"/>
<protein>
    <submittedName>
        <fullName evidence="2">Uncharacterized protein LOC112494420 isoform X1</fullName>
    </submittedName>
</protein>
<reference evidence="2" key="1">
    <citation type="submission" date="2025-08" db="UniProtKB">
        <authorList>
            <consortium name="RefSeq"/>
        </authorList>
    </citation>
    <scope>IDENTIFICATION</scope>
</reference>
<keyword evidence="1" id="KW-1185">Reference proteome</keyword>
<evidence type="ECO:0000313" key="2">
    <source>
        <dbReference type="RefSeq" id="XP_024941311.1"/>
    </source>
</evidence>
<sequence>MTYAYCRKTKIPEIGLEYENQPHMNFLNLCEAINHLDEQQRRHHLIEIMNAFDDEGTKWTGSLKTIFELPDGTIKRSIALIDFDKSGNKYLKQLSAQNDECGNGVFKFYRILKIDCTGKAMIHENNLSPDNCMININLDQRCPDILSSTTTSELKRPDGCTELSVLVAIRNEADDDTAFSKITTLLDFCGNEIGSQKKTFMRDNCGNTFKHQENQNYI</sequence>
<name>A0AAJ7RJ73_CEPCN</name>
<evidence type="ECO:0000313" key="1">
    <source>
        <dbReference type="Proteomes" id="UP000694920"/>
    </source>
</evidence>
<dbReference type="GeneID" id="112494420"/>
<dbReference type="RefSeq" id="XP_024941311.1">
    <property type="nucleotide sequence ID" value="XM_025085543.1"/>
</dbReference>
<dbReference type="AlphaFoldDB" id="A0AAJ7RJ73"/>
<accession>A0AAJ7RJ73</accession>
<proteinExistence type="predicted"/>
<dbReference type="Proteomes" id="UP000694920">
    <property type="component" value="Unplaced"/>
</dbReference>
<organism evidence="1 2">
    <name type="scientific">Cephus cinctus</name>
    <name type="common">Wheat stem sawfly</name>
    <dbReference type="NCBI Taxonomy" id="211228"/>
    <lineage>
        <taxon>Eukaryota</taxon>
        <taxon>Metazoa</taxon>
        <taxon>Ecdysozoa</taxon>
        <taxon>Arthropoda</taxon>
        <taxon>Hexapoda</taxon>
        <taxon>Insecta</taxon>
        <taxon>Pterygota</taxon>
        <taxon>Neoptera</taxon>
        <taxon>Endopterygota</taxon>
        <taxon>Hymenoptera</taxon>
        <taxon>Cephoidea</taxon>
        <taxon>Cephidae</taxon>
        <taxon>Cephus</taxon>
    </lineage>
</organism>